<dbReference type="SUPFAM" id="SSF144020">
    <property type="entry name" value="FdhE-like"/>
    <property type="match status" value="1"/>
</dbReference>
<dbReference type="InterPro" id="IPR024064">
    <property type="entry name" value="FdhE-like_sf"/>
</dbReference>
<evidence type="ECO:0000313" key="7">
    <source>
        <dbReference type="Proteomes" id="UP000249135"/>
    </source>
</evidence>
<feature type="domain" description="FdhE N-terminal" evidence="3">
    <location>
        <begin position="18"/>
        <end position="181"/>
    </location>
</feature>
<dbReference type="Pfam" id="PF24859">
    <property type="entry name" value="FdhE_central"/>
    <property type="match status" value="1"/>
</dbReference>
<dbReference type="AlphaFoldDB" id="A0A2W5REP1"/>
<dbReference type="Proteomes" id="UP000249135">
    <property type="component" value="Unassembled WGS sequence"/>
</dbReference>
<accession>A0A2W5REP1</accession>
<dbReference type="InterPro" id="IPR056797">
    <property type="entry name" value="FdhE_central"/>
</dbReference>
<organism evidence="6 7">
    <name type="scientific">Variovorax paradoxus</name>
    <dbReference type="NCBI Taxonomy" id="34073"/>
    <lineage>
        <taxon>Bacteria</taxon>
        <taxon>Pseudomonadati</taxon>
        <taxon>Pseudomonadota</taxon>
        <taxon>Betaproteobacteria</taxon>
        <taxon>Burkholderiales</taxon>
        <taxon>Comamonadaceae</taxon>
        <taxon>Variovorax</taxon>
    </lineage>
</organism>
<dbReference type="InterPro" id="IPR006452">
    <property type="entry name" value="Formate_DH_accessory"/>
</dbReference>
<dbReference type="Pfam" id="PF04216">
    <property type="entry name" value="FdhE_N"/>
    <property type="match status" value="1"/>
</dbReference>
<dbReference type="GO" id="GO:0005829">
    <property type="term" value="C:cytosol"/>
    <property type="evidence" value="ECO:0007669"/>
    <property type="project" value="TreeGrafter"/>
</dbReference>
<evidence type="ECO:0000256" key="1">
    <source>
        <dbReference type="ARBA" id="ARBA00022490"/>
    </source>
</evidence>
<dbReference type="EMBL" id="QFPP01000305">
    <property type="protein sequence ID" value="PZQ69067.1"/>
    <property type="molecule type" value="Genomic_DNA"/>
</dbReference>
<dbReference type="NCBIfam" id="TIGR01562">
    <property type="entry name" value="FdhE"/>
    <property type="match status" value="1"/>
</dbReference>
<evidence type="ECO:0000259" key="4">
    <source>
        <dbReference type="Pfam" id="PF24859"/>
    </source>
</evidence>
<dbReference type="HAMAP" id="MF_00611">
    <property type="entry name" value="FdeH"/>
    <property type="match status" value="1"/>
</dbReference>
<dbReference type="InterPro" id="IPR056774">
    <property type="entry name" value="FdhE_N"/>
</dbReference>
<dbReference type="InterPro" id="IPR056796">
    <property type="entry name" value="FdhE_C"/>
</dbReference>
<name>A0A2W5REP1_VARPD</name>
<dbReference type="Gene3D" id="3.90.1670.10">
    <property type="entry name" value="FdhE-like domain"/>
    <property type="match status" value="1"/>
</dbReference>
<comment type="function">
    <text evidence="2">Necessary for formate dehydrogenase activity.</text>
</comment>
<dbReference type="CDD" id="cd16341">
    <property type="entry name" value="FdhE"/>
    <property type="match status" value="1"/>
</dbReference>
<evidence type="ECO:0000259" key="5">
    <source>
        <dbReference type="Pfam" id="PF24860"/>
    </source>
</evidence>
<keyword evidence="1 2" id="KW-0963">Cytoplasm</keyword>
<dbReference type="GO" id="GO:0008199">
    <property type="term" value="F:ferric iron binding"/>
    <property type="evidence" value="ECO:0007669"/>
    <property type="project" value="TreeGrafter"/>
</dbReference>
<evidence type="ECO:0000259" key="3">
    <source>
        <dbReference type="Pfam" id="PF04216"/>
    </source>
</evidence>
<dbReference type="Pfam" id="PF24860">
    <property type="entry name" value="FdhE_C"/>
    <property type="match status" value="1"/>
</dbReference>
<evidence type="ECO:0000313" key="6">
    <source>
        <dbReference type="EMBL" id="PZQ69067.1"/>
    </source>
</evidence>
<gene>
    <name evidence="2 6" type="primary">fdhE</name>
    <name evidence="6" type="ORF">DI563_19830</name>
</gene>
<comment type="similarity">
    <text evidence="2">Belongs to the FdhE family.</text>
</comment>
<feature type="domain" description="FdhE C-terminal" evidence="5">
    <location>
        <begin position="225"/>
        <end position="308"/>
    </location>
</feature>
<feature type="domain" description="FdhE central" evidence="4">
    <location>
        <begin position="186"/>
        <end position="224"/>
    </location>
</feature>
<dbReference type="PANTHER" id="PTHR37689">
    <property type="entry name" value="PROTEIN FDHE"/>
    <property type="match status" value="1"/>
</dbReference>
<dbReference type="PIRSF" id="PIRSF018296">
    <property type="entry name" value="Format_dh_formtn"/>
    <property type="match status" value="1"/>
</dbReference>
<sequence>MQRILQPGEIEALDKVSFPRVRLPQPAALFQERAARLRQLADGNPIADYLHFAARIVDAQQRLAAKAPAAEPVADEVVRQANANGMPLLPASDALDAAWRDALRALVAEVRADAATPAPLQPVLDRLAATGDDALDALARQALADNLGREDIAAAPFVMAALQVAFSARAAVVDERTVPYAEPATICPVCGSAPVASVLRIGGEAGGHRYLHCGVCETEWHMVRVKCSHCESTEGVRYQGLEGEGITAKAKDQVVLAETCSVCHTYRKLVNQEKSPFAEPLADDLASLTLDLLMGDTEFSRASSNPLLAIEKPLAV</sequence>
<dbReference type="PANTHER" id="PTHR37689:SF1">
    <property type="entry name" value="PROTEIN FDHE"/>
    <property type="match status" value="1"/>
</dbReference>
<comment type="subcellular location">
    <subcellularLocation>
        <location evidence="2">Cytoplasm</location>
    </subcellularLocation>
</comment>
<comment type="caution">
    <text evidence="6">The sequence shown here is derived from an EMBL/GenBank/DDBJ whole genome shotgun (WGS) entry which is preliminary data.</text>
</comment>
<dbReference type="GO" id="GO:0051604">
    <property type="term" value="P:protein maturation"/>
    <property type="evidence" value="ECO:0007669"/>
    <property type="project" value="TreeGrafter"/>
</dbReference>
<evidence type="ECO:0000256" key="2">
    <source>
        <dbReference type="HAMAP-Rule" id="MF_00611"/>
    </source>
</evidence>
<reference evidence="6 7" key="1">
    <citation type="submission" date="2017-08" db="EMBL/GenBank/DDBJ databases">
        <title>Infants hospitalized years apart are colonized by the same room-sourced microbial strains.</title>
        <authorList>
            <person name="Brooks B."/>
            <person name="Olm M.R."/>
            <person name="Firek B.A."/>
            <person name="Baker R."/>
            <person name="Thomas B.C."/>
            <person name="Morowitz M.J."/>
            <person name="Banfield J.F."/>
        </authorList>
    </citation>
    <scope>NUCLEOTIDE SEQUENCE [LARGE SCALE GENOMIC DNA]</scope>
    <source>
        <strain evidence="6">S2_005_003_R2_41</strain>
    </source>
</reference>
<protein>
    <recommendedName>
        <fullName evidence="2">Protein FdhE homolog</fullName>
    </recommendedName>
</protein>
<proteinExistence type="inferred from homology"/>